<comment type="caution">
    <text evidence="14">The sequence shown here is derived from an EMBL/GenBank/DDBJ whole genome shotgun (WGS) entry which is preliminary data.</text>
</comment>
<dbReference type="PROSITE" id="PS51722">
    <property type="entry name" value="G_TR_2"/>
    <property type="match status" value="1"/>
</dbReference>
<dbReference type="Pfam" id="PF08364">
    <property type="entry name" value="IF2_assoc"/>
    <property type="match status" value="1"/>
</dbReference>
<dbReference type="FunFam" id="2.40.30.10:FF:000008">
    <property type="entry name" value="Translation initiation factor IF-2"/>
    <property type="match status" value="1"/>
</dbReference>
<dbReference type="FunFam" id="2.40.30.10:FF:000007">
    <property type="entry name" value="Translation initiation factor IF-2"/>
    <property type="match status" value="1"/>
</dbReference>
<keyword evidence="4 9" id="KW-0963">Cytoplasm</keyword>
<dbReference type="CDD" id="cd01887">
    <property type="entry name" value="IF2_eIF5B"/>
    <property type="match status" value="1"/>
</dbReference>
<dbReference type="SUPFAM" id="SSF52540">
    <property type="entry name" value="P-loop containing nucleoside triphosphate hydrolases"/>
    <property type="match status" value="1"/>
</dbReference>
<evidence type="ECO:0000256" key="12">
    <source>
        <dbReference type="SAM" id="MobiDB-lite"/>
    </source>
</evidence>
<comment type="subcellular location">
    <subcellularLocation>
        <location evidence="1 9 11">Cytoplasm</location>
    </subcellularLocation>
</comment>
<dbReference type="EMBL" id="JAEKJA010000042">
    <property type="protein sequence ID" value="MBJ3778818.1"/>
    <property type="molecule type" value="Genomic_DNA"/>
</dbReference>
<feature type="binding site" evidence="9">
    <location>
        <begin position="535"/>
        <end position="542"/>
    </location>
    <ligand>
        <name>GTP</name>
        <dbReference type="ChEBI" id="CHEBI:37565"/>
    </ligand>
</feature>
<feature type="binding site" evidence="9">
    <location>
        <begin position="635"/>
        <end position="638"/>
    </location>
    <ligand>
        <name>GTP</name>
        <dbReference type="ChEBI" id="CHEBI:37565"/>
    </ligand>
</feature>
<reference evidence="14" key="1">
    <citation type="submission" date="2020-12" db="EMBL/GenBank/DDBJ databases">
        <title>Bacterial taxonomy.</title>
        <authorList>
            <person name="Pan X."/>
        </authorList>
    </citation>
    <scope>NUCLEOTIDE SEQUENCE</scope>
    <source>
        <strain evidence="14">B2012</strain>
    </source>
</reference>
<dbReference type="Gene3D" id="2.40.30.10">
    <property type="entry name" value="Translation factors"/>
    <property type="match status" value="2"/>
</dbReference>
<dbReference type="GO" id="GO:0003743">
    <property type="term" value="F:translation initiation factor activity"/>
    <property type="evidence" value="ECO:0007669"/>
    <property type="project" value="UniProtKB-UniRule"/>
</dbReference>
<evidence type="ECO:0000313" key="15">
    <source>
        <dbReference type="Proteomes" id="UP000609531"/>
    </source>
</evidence>
<sequence length="1027" mass="110565">MSETNDTGEQVGGRKKTLSLRRGGVEKGTVRQSFSHGRTKSVVVEKKKRRVMVPGSEGTPAPTQAAPAAPEARKPAPQQPSSPQSASAPAQPATPAAATPAQAEASPVEAPRSEAPVHGQAPAAEPSASPAAAPSGKEAPLSAEELAAQALNMPRRPRIIGRAEVKAPSAPAPDSGQRRRSSLASSPGPRGGQQARSGTPERDNREARDGRDRDRDRNRGHERGGDRDRHQGGRSSERSGGDRGQQQQRRPGGGQVHRTLSKAEQEARARALAMARSQEGEQRRRAEEEQVREREAIEQAKRELAEAELRREREEARRKAEEALAAKREAEAAAAATAEANQAADASAAPAEGEARGSRAATPARRKTAKELEEDEAASAKAKKARATPTKTATKGDDRRRTKLTITTALEDDSERGRSLAALRRRREKEKRGTRSGPREKVMREVTIPDAISIQDLASRMSERGVDVIKLLMKQGQMHKITDIIDADTAELVVTEFGHTVKRVSEADVETGLFDERDMDLEHAVPRPPVVTIMGHVDHGKTSLLDAIRHANVVSGEAGGITQHIGAYQVELNGEKITFLDTPGHAAFTQMRARGAKATDIVILVVAADDGVMPQTAEAISHAKAAGVPMIVAINKIDKPGADPNRVRTDLLQYDVVVESLSGDVQDVEVSALKGTNLDKLLEACLLQAEFLELKANPDREAQGTVIEAQLDKGRGAVATVLVQQGTLNVGDIIIAGTEWGKVRALITDQGERVKDAGPSMPVEVLGLNGTPEAGDQFVVVESEGRAREISEYRDRLKRETSAAPSTAMSLEQMMSNLQQQGVSEFPIVLKGDVQGSVEAIVGALEKLNTDEVAARILHQGVGAITESDVTLAAATGGVIIGFNVRANKQAREAAERAGVEIRYYSIIYNLIDDVKAAMSGMLKPERRETFIGYAEILQVFNITKVGKVAGCRVTEGIVERGAGVRLLRDNVVIHEGTLKTLKRFKDEVKDVQSGQECGMAFEKYEDIREGDVIECFRVEEVERTLA</sequence>
<feature type="compositionally biased region" description="Basic and acidic residues" evidence="12">
    <location>
        <begin position="278"/>
        <end position="331"/>
    </location>
</feature>
<evidence type="ECO:0000256" key="8">
    <source>
        <dbReference type="ARBA" id="ARBA00023134"/>
    </source>
</evidence>
<evidence type="ECO:0000256" key="6">
    <source>
        <dbReference type="ARBA" id="ARBA00022741"/>
    </source>
</evidence>
<organism evidence="14 15">
    <name type="scientific">Acuticoccus mangrovi</name>
    <dbReference type="NCBI Taxonomy" id="2796142"/>
    <lineage>
        <taxon>Bacteria</taxon>
        <taxon>Pseudomonadati</taxon>
        <taxon>Pseudomonadota</taxon>
        <taxon>Alphaproteobacteria</taxon>
        <taxon>Hyphomicrobiales</taxon>
        <taxon>Amorphaceae</taxon>
        <taxon>Acuticoccus</taxon>
    </lineage>
</organism>
<feature type="domain" description="Tr-type G" evidence="13">
    <location>
        <begin position="526"/>
        <end position="695"/>
    </location>
</feature>
<name>A0A934ILR3_9HYPH</name>
<dbReference type="InterPro" id="IPR004161">
    <property type="entry name" value="EFTu-like_2"/>
</dbReference>
<comment type="function">
    <text evidence="9 10">One of the essential components for the initiation of protein synthesis. Protects formylmethionyl-tRNA from spontaneous hydrolysis and promotes its binding to the 30S ribosomal subunits. Also involved in the hydrolysis of GTP during the formation of the 70S ribosomal complex.</text>
</comment>
<evidence type="ECO:0000256" key="2">
    <source>
        <dbReference type="ARBA" id="ARBA00007733"/>
    </source>
</evidence>
<dbReference type="InterPro" id="IPR044145">
    <property type="entry name" value="IF2_II"/>
</dbReference>
<feature type="compositionally biased region" description="Basic and acidic residues" evidence="12">
    <location>
        <begin position="199"/>
        <end position="241"/>
    </location>
</feature>
<dbReference type="InterPro" id="IPR006847">
    <property type="entry name" value="IF2_N"/>
</dbReference>
<dbReference type="GO" id="GO:0005525">
    <property type="term" value="F:GTP binding"/>
    <property type="evidence" value="ECO:0007669"/>
    <property type="project" value="UniProtKB-KW"/>
</dbReference>
<dbReference type="Pfam" id="PF00009">
    <property type="entry name" value="GTP_EFTU"/>
    <property type="match status" value="1"/>
</dbReference>
<feature type="compositionally biased region" description="Low complexity" evidence="12">
    <location>
        <begin position="60"/>
        <end position="107"/>
    </location>
</feature>
<dbReference type="FunFam" id="3.40.50.300:FF:000019">
    <property type="entry name" value="Translation initiation factor IF-2"/>
    <property type="match status" value="1"/>
</dbReference>
<accession>A0A934ILR3</accession>
<dbReference type="NCBIfam" id="TIGR00487">
    <property type="entry name" value="IF-2"/>
    <property type="match status" value="1"/>
</dbReference>
<evidence type="ECO:0000256" key="1">
    <source>
        <dbReference type="ARBA" id="ARBA00004496"/>
    </source>
</evidence>
<dbReference type="FunFam" id="3.40.50.10050:FF:000001">
    <property type="entry name" value="Translation initiation factor IF-2"/>
    <property type="match status" value="1"/>
</dbReference>
<dbReference type="SUPFAM" id="SSF52156">
    <property type="entry name" value="Initiation factor IF2/eIF5b, domain 3"/>
    <property type="match status" value="1"/>
</dbReference>
<evidence type="ECO:0000256" key="7">
    <source>
        <dbReference type="ARBA" id="ARBA00022917"/>
    </source>
</evidence>
<dbReference type="Gene3D" id="3.40.50.300">
    <property type="entry name" value="P-loop containing nucleotide triphosphate hydrolases"/>
    <property type="match status" value="1"/>
</dbReference>
<dbReference type="RefSeq" id="WP_198884719.1">
    <property type="nucleotide sequence ID" value="NZ_JAEKJA010000042.1"/>
</dbReference>
<dbReference type="Pfam" id="PF04760">
    <property type="entry name" value="IF2_N"/>
    <property type="match status" value="1"/>
</dbReference>
<dbReference type="Proteomes" id="UP000609531">
    <property type="component" value="Unassembled WGS sequence"/>
</dbReference>
<evidence type="ECO:0000259" key="13">
    <source>
        <dbReference type="PROSITE" id="PS51722"/>
    </source>
</evidence>
<keyword evidence="15" id="KW-1185">Reference proteome</keyword>
<proteinExistence type="inferred from homology"/>
<dbReference type="Gene3D" id="3.40.50.10050">
    <property type="entry name" value="Translation initiation factor IF- 2, domain 3"/>
    <property type="match status" value="1"/>
</dbReference>
<dbReference type="PANTHER" id="PTHR43381:SF5">
    <property type="entry name" value="TR-TYPE G DOMAIN-CONTAINING PROTEIN"/>
    <property type="match status" value="1"/>
</dbReference>
<protein>
    <recommendedName>
        <fullName evidence="3 9">Translation initiation factor IF-2</fullName>
    </recommendedName>
</protein>
<feature type="region of interest" description="Disordered" evidence="12">
    <location>
        <begin position="1"/>
        <end position="440"/>
    </location>
</feature>
<dbReference type="SUPFAM" id="SSF50447">
    <property type="entry name" value="Translation proteins"/>
    <property type="match status" value="2"/>
</dbReference>
<dbReference type="InterPro" id="IPR036925">
    <property type="entry name" value="TIF_IF2_dom3_sf"/>
</dbReference>
<evidence type="ECO:0000256" key="10">
    <source>
        <dbReference type="RuleBase" id="RU000644"/>
    </source>
</evidence>
<dbReference type="CDD" id="cd03702">
    <property type="entry name" value="IF2_mtIF2_II"/>
    <property type="match status" value="1"/>
</dbReference>
<evidence type="ECO:0000256" key="5">
    <source>
        <dbReference type="ARBA" id="ARBA00022540"/>
    </source>
</evidence>
<dbReference type="InterPro" id="IPR053905">
    <property type="entry name" value="EF-G-like_DII"/>
</dbReference>
<keyword evidence="7 9" id="KW-0648">Protein biosynthesis</keyword>
<keyword evidence="6 9" id="KW-0547">Nucleotide-binding</keyword>
<dbReference type="HAMAP" id="MF_00100_B">
    <property type="entry name" value="IF_2_B"/>
    <property type="match status" value="1"/>
</dbReference>
<comment type="similarity">
    <text evidence="2 9 10">Belongs to the TRAFAC class translation factor GTPase superfamily. Classic translation factor GTPase family. IF-2 subfamily.</text>
</comment>
<feature type="binding site" evidence="9">
    <location>
        <begin position="581"/>
        <end position="585"/>
    </location>
    <ligand>
        <name>GTP</name>
        <dbReference type="ChEBI" id="CHEBI:37565"/>
    </ligand>
</feature>
<feature type="compositionally biased region" description="Basic and acidic residues" evidence="12">
    <location>
        <begin position="430"/>
        <end position="440"/>
    </location>
</feature>
<evidence type="ECO:0000256" key="9">
    <source>
        <dbReference type="HAMAP-Rule" id="MF_00100"/>
    </source>
</evidence>
<gene>
    <name evidence="9 14" type="primary">infB</name>
    <name evidence="14" type="ORF">JCR33_24165</name>
</gene>
<dbReference type="GO" id="GO:0005829">
    <property type="term" value="C:cytosol"/>
    <property type="evidence" value="ECO:0007669"/>
    <property type="project" value="TreeGrafter"/>
</dbReference>
<keyword evidence="8 9" id="KW-0342">GTP-binding</keyword>
<evidence type="ECO:0000313" key="14">
    <source>
        <dbReference type="EMBL" id="MBJ3778818.1"/>
    </source>
</evidence>
<evidence type="ECO:0000256" key="4">
    <source>
        <dbReference type="ARBA" id="ARBA00022490"/>
    </source>
</evidence>
<dbReference type="AlphaFoldDB" id="A0A934ILR3"/>
<evidence type="ECO:0000256" key="11">
    <source>
        <dbReference type="RuleBase" id="RU000645"/>
    </source>
</evidence>
<dbReference type="NCBIfam" id="TIGR00231">
    <property type="entry name" value="small_GTP"/>
    <property type="match status" value="1"/>
</dbReference>
<dbReference type="InterPro" id="IPR013575">
    <property type="entry name" value="IF2_assoc_dom_bac"/>
</dbReference>
<dbReference type="CDD" id="cd03692">
    <property type="entry name" value="mtIF2_IVc"/>
    <property type="match status" value="1"/>
</dbReference>
<dbReference type="InterPro" id="IPR000178">
    <property type="entry name" value="TF_IF2_bacterial-like"/>
</dbReference>
<dbReference type="InterPro" id="IPR023115">
    <property type="entry name" value="TIF_IF2_dom3"/>
</dbReference>
<dbReference type="PANTHER" id="PTHR43381">
    <property type="entry name" value="TRANSLATION INITIATION FACTOR IF-2-RELATED"/>
    <property type="match status" value="1"/>
</dbReference>
<feature type="region of interest" description="G-domain" evidence="9">
    <location>
        <begin position="529"/>
        <end position="677"/>
    </location>
</feature>
<dbReference type="InterPro" id="IPR009000">
    <property type="entry name" value="Transl_B-barrel_sf"/>
</dbReference>
<dbReference type="Pfam" id="PF03144">
    <property type="entry name" value="GTP_EFTU_D2"/>
    <property type="match status" value="1"/>
</dbReference>
<dbReference type="Pfam" id="PF22042">
    <property type="entry name" value="EF-G_D2"/>
    <property type="match status" value="1"/>
</dbReference>
<dbReference type="InterPro" id="IPR000795">
    <property type="entry name" value="T_Tr_GTP-bd_dom"/>
</dbReference>
<dbReference type="InterPro" id="IPR027417">
    <property type="entry name" value="P-loop_NTPase"/>
</dbReference>
<feature type="compositionally biased region" description="Low complexity" evidence="12">
    <location>
        <begin position="121"/>
        <end position="140"/>
    </location>
</feature>
<dbReference type="GO" id="GO:0003924">
    <property type="term" value="F:GTPase activity"/>
    <property type="evidence" value="ECO:0007669"/>
    <property type="project" value="UniProtKB-UniRule"/>
</dbReference>
<dbReference type="InterPro" id="IPR005225">
    <property type="entry name" value="Small_GTP-bd"/>
</dbReference>
<dbReference type="Pfam" id="PF11987">
    <property type="entry name" value="IF-2"/>
    <property type="match status" value="1"/>
</dbReference>
<dbReference type="InterPro" id="IPR015760">
    <property type="entry name" value="TIF_IF2"/>
</dbReference>
<dbReference type="PROSITE" id="PS01176">
    <property type="entry name" value="IF2"/>
    <property type="match status" value="1"/>
</dbReference>
<evidence type="ECO:0000256" key="3">
    <source>
        <dbReference type="ARBA" id="ARBA00020675"/>
    </source>
</evidence>
<feature type="compositionally biased region" description="Low complexity" evidence="12">
    <location>
        <begin position="332"/>
        <end position="363"/>
    </location>
</feature>
<keyword evidence="5 9" id="KW-0396">Initiation factor</keyword>